<feature type="domain" description="Reverse transcriptase zinc-binding" evidence="1">
    <location>
        <begin position="25"/>
        <end position="106"/>
    </location>
</feature>
<evidence type="ECO:0000313" key="3">
    <source>
        <dbReference type="RefSeq" id="XP_056695607.1"/>
    </source>
</evidence>
<dbReference type="GeneID" id="130470064"/>
<dbReference type="InterPro" id="IPR026960">
    <property type="entry name" value="RVT-Znf"/>
</dbReference>
<gene>
    <name evidence="3" type="primary">LOC130470064</name>
</gene>
<dbReference type="Pfam" id="PF13966">
    <property type="entry name" value="zf-RVT"/>
    <property type="match status" value="1"/>
</dbReference>
<name>A0ABM3RJ07_SPIOL</name>
<evidence type="ECO:0000259" key="1">
    <source>
        <dbReference type="Pfam" id="PF13966"/>
    </source>
</evidence>
<organism evidence="2 3">
    <name type="scientific">Spinacia oleracea</name>
    <name type="common">Spinach</name>
    <dbReference type="NCBI Taxonomy" id="3562"/>
    <lineage>
        <taxon>Eukaryota</taxon>
        <taxon>Viridiplantae</taxon>
        <taxon>Streptophyta</taxon>
        <taxon>Embryophyta</taxon>
        <taxon>Tracheophyta</taxon>
        <taxon>Spermatophyta</taxon>
        <taxon>Magnoliopsida</taxon>
        <taxon>eudicotyledons</taxon>
        <taxon>Gunneridae</taxon>
        <taxon>Pentapetalae</taxon>
        <taxon>Caryophyllales</taxon>
        <taxon>Chenopodiaceae</taxon>
        <taxon>Chenopodioideae</taxon>
        <taxon>Anserineae</taxon>
        <taxon>Spinacia</taxon>
    </lineage>
</organism>
<evidence type="ECO:0000313" key="2">
    <source>
        <dbReference type="Proteomes" id="UP000813463"/>
    </source>
</evidence>
<proteinExistence type="predicted"/>
<sequence length="192" mass="22448">MEEMESECVAEWRSETGGWNIETTNMYLTLEDVEAIMNVPHTRIWKANVPPKVKNLVWRAIRGGLPSMDTLKRCGMNIDTTCPRCGEEVYTITHMLLTCREAHILWRLSPLRLELHEWILGLKEWCESFAPSKSDTRDWELAMVFLWQVWNSRNMWVFKKKKGDARLLCDRTCRFIGELEAAVAREESQVGL</sequence>
<dbReference type="Proteomes" id="UP000813463">
    <property type="component" value="Chromosome 3"/>
</dbReference>
<keyword evidence="2" id="KW-1185">Reference proteome</keyword>
<reference evidence="3" key="2">
    <citation type="submission" date="2025-08" db="UniProtKB">
        <authorList>
            <consortium name="RefSeq"/>
        </authorList>
    </citation>
    <scope>IDENTIFICATION</scope>
    <source>
        <tissue evidence="3">Leaf</tissue>
    </source>
</reference>
<reference evidence="2" key="1">
    <citation type="journal article" date="2021" name="Nat. Commun.">
        <title>Genomic analyses provide insights into spinach domestication and the genetic basis of agronomic traits.</title>
        <authorList>
            <person name="Cai X."/>
            <person name="Sun X."/>
            <person name="Xu C."/>
            <person name="Sun H."/>
            <person name="Wang X."/>
            <person name="Ge C."/>
            <person name="Zhang Z."/>
            <person name="Wang Q."/>
            <person name="Fei Z."/>
            <person name="Jiao C."/>
            <person name="Wang Q."/>
        </authorList>
    </citation>
    <scope>NUCLEOTIDE SEQUENCE [LARGE SCALE GENOMIC DNA]</scope>
    <source>
        <strain evidence="2">cv. Varoflay</strain>
    </source>
</reference>
<dbReference type="RefSeq" id="XP_056695607.1">
    <property type="nucleotide sequence ID" value="XM_056839629.1"/>
</dbReference>
<accession>A0ABM3RJ07</accession>
<protein>
    <recommendedName>
        <fullName evidence="1">Reverse transcriptase zinc-binding domain-containing protein</fullName>
    </recommendedName>
</protein>